<dbReference type="AlphaFoldDB" id="A0A6M2E0F2"/>
<name>A0A6M2E0F2_XENCH</name>
<feature type="chain" id="PRO_5026814010" evidence="1">
    <location>
        <begin position="25"/>
        <end position="102"/>
    </location>
</feature>
<accession>A0A6M2E0F2</accession>
<proteinExistence type="predicted"/>
<evidence type="ECO:0000256" key="1">
    <source>
        <dbReference type="SAM" id="SignalP"/>
    </source>
</evidence>
<evidence type="ECO:0000313" key="2">
    <source>
        <dbReference type="EMBL" id="NOV51824.1"/>
    </source>
</evidence>
<feature type="signal peptide" evidence="1">
    <location>
        <begin position="1"/>
        <end position="24"/>
    </location>
</feature>
<organism evidence="2">
    <name type="scientific">Xenopsylla cheopis</name>
    <name type="common">Oriental rat flea</name>
    <name type="synonym">Pulex cheopis</name>
    <dbReference type="NCBI Taxonomy" id="163159"/>
    <lineage>
        <taxon>Eukaryota</taxon>
        <taxon>Metazoa</taxon>
        <taxon>Ecdysozoa</taxon>
        <taxon>Arthropoda</taxon>
        <taxon>Hexapoda</taxon>
        <taxon>Insecta</taxon>
        <taxon>Pterygota</taxon>
        <taxon>Neoptera</taxon>
        <taxon>Endopterygota</taxon>
        <taxon>Siphonaptera</taxon>
        <taxon>Pulicidae</taxon>
        <taxon>Xenopsyllinae</taxon>
        <taxon>Xenopsylla</taxon>
    </lineage>
</organism>
<protein>
    <submittedName>
        <fullName evidence="2">Putative secreted protein</fullName>
    </submittedName>
</protein>
<sequence>MHYLNIGIIILFINLILFTNRTKSLETQLIEIQEVAATYKGRRISPNGVQQDVVYIENLPIGAHGYEYLNNNTRNATVIRTHFNKSDSQSIIPYRAIRILMP</sequence>
<keyword evidence="1" id="KW-0732">Signal</keyword>
<reference evidence="2" key="1">
    <citation type="submission" date="2020-03" db="EMBL/GenBank/DDBJ databases">
        <title>Transcriptomic Profiling of the Digestive Tract of the Rat Flea, Xenopsylla cheopis, Following Blood Feeding and Infection with Yersinia pestis.</title>
        <authorList>
            <person name="Bland D.M."/>
            <person name="Martens C.A."/>
            <person name="Virtaneva K."/>
            <person name="Kanakabandi K."/>
            <person name="Long D."/>
            <person name="Rosenke R."/>
            <person name="Saturday G.A."/>
            <person name="Hoyt F.H."/>
            <person name="Bruno D.P."/>
            <person name="Ribeiro J.M.C."/>
            <person name="Hinnebusch J."/>
        </authorList>
    </citation>
    <scope>NUCLEOTIDE SEQUENCE</scope>
</reference>
<dbReference type="EMBL" id="GIIL01008098">
    <property type="protein sequence ID" value="NOV51824.1"/>
    <property type="molecule type" value="Transcribed_RNA"/>
</dbReference>